<organism evidence="3 4">
    <name type="scientific">Fistulifera solaris</name>
    <name type="common">Oleaginous diatom</name>
    <dbReference type="NCBI Taxonomy" id="1519565"/>
    <lineage>
        <taxon>Eukaryota</taxon>
        <taxon>Sar</taxon>
        <taxon>Stramenopiles</taxon>
        <taxon>Ochrophyta</taxon>
        <taxon>Bacillariophyta</taxon>
        <taxon>Bacillariophyceae</taxon>
        <taxon>Bacillariophycidae</taxon>
        <taxon>Naviculales</taxon>
        <taxon>Naviculaceae</taxon>
        <taxon>Fistulifera</taxon>
    </lineage>
</organism>
<dbReference type="EMBL" id="BDSP01000020">
    <property type="protein sequence ID" value="GAX10556.1"/>
    <property type="molecule type" value="Genomic_DNA"/>
</dbReference>
<dbReference type="InterPro" id="IPR001623">
    <property type="entry name" value="DnaJ_domain"/>
</dbReference>
<dbReference type="SUPFAM" id="SSF46565">
    <property type="entry name" value="Chaperone J-domain"/>
    <property type="match status" value="1"/>
</dbReference>
<dbReference type="CDD" id="cd06257">
    <property type="entry name" value="DnaJ"/>
    <property type="match status" value="1"/>
</dbReference>
<dbReference type="OrthoDB" id="10250354at2759"/>
<dbReference type="PROSITE" id="PS50076">
    <property type="entry name" value="DNAJ_2"/>
    <property type="match status" value="1"/>
</dbReference>
<dbReference type="AlphaFoldDB" id="A0A1Z5J9C0"/>
<dbReference type="InParanoid" id="A0A1Z5J9C0"/>
<dbReference type="PANTHER" id="PTHR13568">
    <property type="entry name" value="FAM11A, B PROTEIN"/>
    <property type="match status" value="1"/>
</dbReference>
<feature type="transmembrane region" description="Helical" evidence="1">
    <location>
        <begin position="423"/>
        <end position="441"/>
    </location>
</feature>
<keyword evidence="1" id="KW-0812">Transmembrane</keyword>
<comment type="caution">
    <text evidence="3">The sequence shown here is derived from an EMBL/GenBank/DDBJ whole genome shotgun (WGS) entry which is preliminary data.</text>
</comment>
<dbReference type="InterPro" id="IPR036869">
    <property type="entry name" value="J_dom_sf"/>
</dbReference>
<protein>
    <recommendedName>
        <fullName evidence="2">J domain-containing protein</fullName>
    </recommendedName>
</protein>
<feature type="transmembrane region" description="Helical" evidence="1">
    <location>
        <begin position="230"/>
        <end position="250"/>
    </location>
</feature>
<feature type="transmembrane region" description="Helical" evidence="1">
    <location>
        <begin position="314"/>
        <end position="332"/>
    </location>
</feature>
<feature type="domain" description="J" evidence="2">
    <location>
        <begin position="25"/>
        <end position="95"/>
    </location>
</feature>
<name>A0A1Z5J9C0_FISSO</name>
<accession>A0A1Z5J9C0</accession>
<dbReference type="PRINTS" id="PR00625">
    <property type="entry name" value="JDOMAIN"/>
</dbReference>
<evidence type="ECO:0000259" key="2">
    <source>
        <dbReference type="PROSITE" id="PS50076"/>
    </source>
</evidence>
<keyword evidence="1" id="KW-0472">Membrane</keyword>
<dbReference type="InterPro" id="IPR018253">
    <property type="entry name" value="DnaJ_domain_CS"/>
</dbReference>
<dbReference type="SMART" id="SM00271">
    <property type="entry name" value="DnaJ"/>
    <property type="match status" value="1"/>
</dbReference>
<feature type="transmembrane region" description="Helical" evidence="1">
    <location>
        <begin position="453"/>
        <end position="476"/>
    </location>
</feature>
<feature type="transmembrane region" description="Helical" evidence="1">
    <location>
        <begin position="206"/>
        <end position="224"/>
    </location>
</feature>
<gene>
    <name evidence="3" type="ORF">FisN_40Lh027</name>
</gene>
<dbReference type="Gene3D" id="1.10.287.110">
    <property type="entry name" value="DnaJ domain"/>
    <property type="match status" value="1"/>
</dbReference>
<feature type="transmembrane region" description="Helical" evidence="1">
    <location>
        <begin position="128"/>
        <end position="151"/>
    </location>
</feature>
<dbReference type="InterPro" id="IPR019396">
    <property type="entry name" value="TM_Fragile-X-F-assoc"/>
</dbReference>
<evidence type="ECO:0000256" key="1">
    <source>
        <dbReference type="SAM" id="Phobius"/>
    </source>
</evidence>
<proteinExistence type="predicted"/>
<reference evidence="3 4" key="1">
    <citation type="journal article" date="2015" name="Plant Cell">
        <title>Oil accumulation by the oleaginous diatom Fistulifera solaris as revealed by the genome and transcriptome.</title>
        <authorList>
            <person name="Tanaka T."/>
            <person name="Maeda Y."/>
            <person name="Veluchamy A."/>
            <person name="Tanaka M."/>
            <person name="Abida H."/>
            <person name="Marechal E."/>
            <person name="Bowler C."/>
            <person name="Muto M."/>
            <person name="Sunaga Y."/>
            <person name="Tanaka M."/>
            <person name="Yoshino T."/>
            <person name="Taniguchi T."/>
            <person name="Fukuda Y."/>
            <person name="Nemoto M."/>
            <person name="Matsumoto M."/>
            <person name="Wong P.S."/>
            <person name="Aburatani S."/>
            <person name="Fujibuchi W."/>
        </authorList>
    </citation>
    <scope>NUCLEOTIDE SEQUENCE [LARGE SCALE GENOMIC DNA]</scope>
    <source>
        <strain evidence="3 4">JPCC DA0580</strain>
    </source>
</reference>
<keyword evidence="1" id="KW-1133">Transmembrane helix</keyword>
<dbReference type="Proteomes" id="UP000198406">
    <property type="component" value="Unassembled WGS sequence"/>
</dbReference>
<evidence type="ECO:0000313" key="4">
    <source>
        <dbReference type="Proteomes" id="UP000198406"/>
    </source>
</evidence>
<dbReference type="Pfam" id="PF00226">
    <property type="entry name" value="DnaJ"/>
    <property type="match status" value="1"/>
</dbReference>
<sequence>MRYDLEFFVCCCRSFLGPPNSGNGDYYELLGIDGSASPDEIKRAYKKQSLQLHPDKLAQRGVTITPELQAQFTRMKEAYETLSDPYKRETYDAIGERGLKWTEEPFSIDPQELAHNFATSSVYDRMKIFLIFVLAAVAVLILPILICWHVDHGDRGLWLATLIPLWLWNGLIIFYYSRLILLGPITRPDSIPEAEWVDPFPMEKRIMSLVNHLLLVAFEFLIALKVDNLIAAPWSVLFSPVIVFEMLHLIKKWPLARMRVVTVADLETALGKPFAQFTVLEKELIAKRYSVVSSTDCPEYELANKLRAKARHDIVKSLCRLLFMALLLYQLDVVNSNANWWFIFTPFWFMAAAMCYSNYQAFDAVQRFAMERDPTLFGMASEDPVMQYGTMQDEENQNTATLPLTEQEKEELKAKILQSTGKLVATCCSQCFVLVLVLLFVGKLQGAGYSSFWIISPFLLFATFTLCCLGFAIFGVTEVSTDGVDFDMAYSYMQDNESTQQQTVYVPTPSETIIVTPTATTTVAESSTAIRLAIIPDSAAVVPDTDATPLIEKHHSKSQDEIQGLD</sequence>
<dbReference type="PROSITE" id="PS00636">
    <property type="entry name" value="DNAJ_1"/>
    <property type="match status" value="1"/>
</dbReference>
<evidence type="ECO:0000313" key="3">
    <source>
        <dbReference type="EMBL" id="GAX10556.1"/>
    </source>
</evidence>
<keyword evidence="4" id="KW-1185">Reference proteome</keyword>
<feature type="transmembrane region" description="Helical" evidence="1">
    <location>
        <begin position="338"/>
        <end position="359"/>
    </location>
</feature>
<feature type="transmembrane region" description="Helical" evidence="1">
    <location>
        <begin position="157"/>
        <end position="177"/>
    </location>
</feature>
<dbReference type="PANTHER" id="PTHR13568:SF9">
    <property type="entry name" value="TRANSMEMBRANE PROTEIN 203"/>
    <property type="match status" value="1"/>
</dbReference>